<dbReference type="AlphaFoldDB" id="A0A951QFS7"/>
<reference evidence="2" key="1">
    <citation type="submission" date="2021-05" db="EMBL/GenBank/DDBJ databases">
        <authorList>
            <person name="Pietrasiak N."/>
            <person name="Ward R."/>
            <person name="Stajich J.E."/>
            <person name="Kurbessoian T."/>
        </authorList>
    </citation>
    <scope>NUCLEOTIDE SEQUENCE</scope>
    <source>
        <strain evidence="2">UHER 2000/2452</strain>
    </source>
</reference>
<proteinExistence type="predicted"/>
<organism evidence="2 3">
    <name type="scientific">Drouetiella hepatica Uher 2000/2452</name>
    <dbReference type="NCBI Taxonomy" id="904376"/>
    <lineage>
        <taxon>Bacteria</taxon>
        <taxon>Bacillati</taxon>
        <taxon>Cyanobacteriota</taxon>
        <taxon>Cyanophyceae</taxon>
        <taxon>Oculatellales</taxon>
        <taxon>Oculatellaceae</taxon>
        <taxon>Drouetiella</taxon>
    </lineage>
</organism>
<reference evidence="2" key="2">
    <citation type="journal article" date="2022" name="Microbiol. Resour. Announc.">
        <title>Metagenome Sequencing to Explore Phylogenomics of Terrestrial Cyanobacteria.</title>
        <authorList>
            <person name="Ward R.D."/>
            <person name="Stajich J.E."/>
            <person name="Johansen J.R."/>
            <person name="Huntemann M."/>
            <person name="Clum A."/>
            <person name="Foster B."/>
            <person name="Foster B."/>
            <person name="Roux S."/>
            <person name="Palaniappan K."/>
            <person name="Varghese N."/>
            <person name="Mukherjee S."/>
            <person name="Reddy T.B.K."/>
            <person name="Daum C."/>
            <person name="Copeland A."/>
            <person name="Chen I.A."/>
            <person name="Ivanova N.N."/>
            <person name="Kyrpides N.C."/>
            <person name="Shapiro N."/>
            <person name="Eloe-Fadrosh E.A."/>
            <person name="Pietrasiak N."/>
        </authorList>
    </citation>
    <scope>NUCLEOTIDE SEQUENCE</scope>
    <source>
        <strain evidence="2">UHER 2000/2452</strain>
    </source>
</reference>
<dbReference type="EMBL" id="JAHHHD010000030">
    <property type="protein sequence ID" value="MBW4661096.1"/>
    <property type="molecule type" value="Genomic_DNA"/>
</dbReference>
<gene>
    <name evidence="2" type="ORF">KME15_20670</name>
</gene>
<evidence type="ECO:0000313" key="2">
    <source>
        <dbReference type="EMBL" id="MBW4661096.1"/>
    </source>
</evidence>
<dbReference type="InterPro" id="IPR019595">
    <property type="entry name" value="DUF2470"/>
</dbReference>
<name>A0A951QFS7_9CYAN</name>
<protein>
    <submittedName>
        <fullName evidence="2">DUF2470 domain-containing protein</fullName>
    </submittedName>
</protein>
<dbReference type="Pfam" id="PF10615">
    <property type="entry name" value="DUF2470"/>
    <property type="match status" value="1"/>
</dbReference>
<dbReference type="SUPFAM" id="SSF50475">
    <property type="entry name" value="FMN-binding split barrel"/>
    <property type="match status" value="1"/>
</dbReference>
<comment type="caution">
    <text evidence="2">The sequence shown here is derived from an EMBL/GenBank/DDBJ whole genome shotgun (WGS) entry which is preliminary data.</text>
</comment>
<sequence>MADVISPEVSDRICKHMNEDHSEAIALYAKVFGGVAEALAAQMLKIDAQGMDLLAQTEQATLPVRIAFDHELADSEDAHQTLIGMVKQARKQSAEAV</sequence>
<dbReference type="Gene3D" id="3.20.180.10">
    <property type="entry name" value="PNP-oxidase-like"/>
    <property type="match status" value="1"/>
</dbReference>
<accession>A0A951QFS7</accession>
<dbReference type="Proteomes" id="UP000757435">
    <property type="component" value="Unassembled WGS sequence"/>
</dbReference>
<dbReference type="PANTHER" id="PTHR37783:SF1">
    <property type="entry name" value="MEMBRANE PROTEIN, PUTATIVE (AFU_ORTHOLOGUE AFUA_1G04315)-RELATED"/>
    <property type="match status" value="1"/>
</dbReference>
<evidence type="ECO:0000259" key="1">
    <source>
        <dbReference type="Pfam" id="PF10615"/>
    </source>
</evidence>
<evidence type="ECO:0000313" key="3">
    <source>
        <dbReference type="Proteomes" id="UP000757435"/>
    </source>
</evidence>
<dbReference type="PANTHER" id="PTHR37783">
    <property type="entry name" value="MEMBRANE PROTEIN, PUTATIVE (AFU_ORTHOLOGUE AFUA_1G04315)-RELATED"/>
    <property type="match status" value="1"/>
</dbReference>
<feature type="domain" description="DUF2470" evidence="1">
    <location>
        <begin position="10"/>
        <end position="85"/>
    </location>
</feature>
<dbReference type="InterPro" id="IPR037119">
    <property type="entry name" value="Haem_oxidase_HugZ-like_sf"/>
</dbReference>